<gene>
    <name evidence="1" type="ORF">BECKFM1743A_GA0114220_108133</name>
    <name evidence="3" type="ORF">BECKFM1743B_GA0114221_108531</name>
    <name evidence="2" type="ORF">BECKFM1743C_GA0114222_109513</name>
</gene>
<evidence type="ECO:0000313" key="2">
    <source>
        <dbReference type="EMBL" id="VFJ76881.1"/>
    </source>
</evidence>
<organism evidence="2">
    <name type="scientific">Candidatus Kentrum sp. FM</name>
    <dbReference type="NCBI Taxonomy" id="2126340"/>
    <lineage>
        <taxon>Bacteria</taxon>
        <taxon>Pseudomonadati</taxon>
        <taxon>Pseudomonadota</taxon>
        <taxon>Gammaproteobacteria</taxon>
        <taxon>Candidatus Kentrum</taxon>
    </lineage>
</organism>
<protein>
    <submittedName>
        <fullName evidence="2">Uncharacterized protein</fullName>
    </submittedName>
</protein>
<dbReference type="EMBL" id="CAADEZ010000813">
    <property type="protein sequence ID" value="VFJ75130.1"/>
    <property type="molecule type" value="Genomic_DNA"/>
</dbReference>
<name>A0A450U240_9GAMM</name>
<evidence type="ECO:0000313" key="3">
    <source>
        <dbReference type="EMBL" id="VFK22337.1"/>
    </source>
</evidence>
<dbReference type="EMBL" id="CAADFA010000951">
    <property type="protein sequence ID" value="VFJ76881.1"/>
    <property type="molecule type" value="Genomic_DNA"/>
</dbReference>
<dbReference type="EMBL" id="CAADFL010000853">
    <property type="protein sequence ID" value="VFK22337.1"/>
    <property type="molecule type" value="Genomic_DNA"/>
</dbReference>
<dbReference type="AlphaFoldDB" id="A0A450U240"/>
<sequence length="40" mass="4697">MYTSPPNKKIYAPDLPHLFSDNNYYNYKLGSHTDVVCNYL</sequence>
<evidence type="ECO:0000313" key="1">
    <source>
        <dbReference type="EMBL" id="VFJ75130.1"/>
    </source>
</evidence>
<proteinExistence type="predicted"/>
<accession>A0A450U240</accession>
<reference evidence="2" key="1">
    <citation type="submission" date="2019-02" db="EMBL/GenBank/DDBJ databases">
        <authorList>
            <person name="Gruber-Vodicka R. H."/>
            <person name="Seah K. B. B."/>
        </authorList>
    </citation>
    <scope>NUCLEOTIDE SEQUENCE</scope>
    <source>
        <strain evidence="1">BECK_BZ163</strain>
        <strain evidence="3">BECK_BZ164</strain>
        <strain evidence="2">BECK_BZ165</strain>
    </source>
</reference>